<evidence type="ECO:0000259" key="11">
    <source>
        <dbReference type="Pfam" id="PF00281"/>
    </source>
</evidence>
<evidence type="ECO:0000256" key="4">
    <source>
        <dbReference type="ARBA" id="ARBA00011505"/>
    </source>
</evidence>
<name>A0A386AYM0_9CHLO</name>
<evidence type="ECO:0000256" key="2">
    <source>
        <dbReference type="ARBA" id="ARBA00004229"/>
    </source>
</evidence>
<feature type="domain" description="Large ribosomal subunit protein uL5 C-terminal" evidence="12">
    <location>
        <begin position="87"/>
        <end position="180"/>
    </location>
</feature>
<dbReference type="InterPro" id="IPR022803">
    <property type="entry name" value="Ribosomal_uL5_dom_sf"/>
</dbReference>
<dbReference type="InterPro" id="IPR020930">
    <property type="entry name" value="Ribosomal_uL5_bac-type"/>
</dbReference>
<proteinExistence type="inferred from homology"/>
<sequence length="184" mass="21281">MYSRFKDYYHQQVCPNLLKKGELKYKNIYQVPKIKKILINRGIGDASQNPRILETSFSELKLIVGQKSIVTKSKKSISGFKLRQKMPIGVSVTLRQNFMYNFMDRLLNLALPRIRDFQGLSLKSFDGQGNYSLGLEEQLMFPEIHYDQIDQLRGMDITIVTSANTDQEGFLLLTEFGFPFQNPN</sequence>
<dbReference type="AlphaFoldDB" id="A0A386AYM0"/>
<keyword evidence="7 9" id="KW-0687">Ribonucleoprotein</keyword>
<keyword evidence="6 9" id="KW-0689">Ribosomal protein</keyword>
<comment type="similarity">
    <text evidence="3 9 10">Belongs to the universal ribosomal protein uL5 family.</text>
</comment>
<keyword evidence="9" id="KW-0699">rRNA-binding</keyword>
<evidence type="ECO:0000259" key="12">
    <source>
        <dbReference type="Pfam" id="PF00673"/>
    </source>
</evidence>
<geneLocation type="chloroplast" evidence="13"/>
<evidence type="ECO:0000256" key="5">
    <source>
        <dbReference type="ARBA" id="ARBA00022528"/>
    </source>
</evidence>
<evidence type="ECO:0000256" key="6">
    <source>
        <dbReference type="ARBA" id="ARBA00022980"/>
    </source>
</evidence>
<dbReference type="PROSITE" id="PS00358">
    <property type="entry name" value="RIBOSOMAL_L5"/>
    <property type="match status" value="1"/>
</dbReference>
<dbReference type="GO" id="GO:0005840">
    <property type="term" value="C:ribosome"/>
    <property type="evidence" value="ECO:0007669"/>
    <property type="project" value="UniProtKB-KW"/>
</dbReference>
<comment type="subunit">
    <text evidence="4 9">Part of the 50S ribosomal subunit; contacts the 5S rRNA.</text>
</comment>
<reference evidence="13" key="2">
    <citation type="journal article" date="2019" name="Mol. Phylogenet. Evol.">
        <title>Reassessment of the classification of bryopsidales (chlorophyta) based on chloroplast phylogenomic analyses.</title>
        <authorList>
            <person name="Cremen M.C."/>
            <person name="Leliaert F."/>
            <person name="West J."/>
            <person name="Lam D.W."/>
            <person name="Shimada S."/>
            <person name="Lopez-Bautista J.M."/>
            <person name="Verbruggen H."/>
        </authorList>
    </citation>
    <scope>NUCLEOTIDE SEQUENCE</scope>
</reference>
<evidence type="ECO:0000313" key="13">
    <source>
        <dbReference type="EMBL" id="AYC64536.1"/>
    </source>
</evidence>
<dbReference type="SUPFAM" id="SSF55282">
    <property type="entry name" value="RL5-like"/>
    <property type="match status" value="1"/>
</dbReference>
<dbReference type="GO" id="GO:0006412">
    <property type="term" value="P:translation"/>
    <property type="evidence" value="ECO:0007669"/>
    <property type="project" value="UniProtKB-UniRule"/>
</dbReference>
<dbReference type="GO" id="GO:0019843">
    <property type="term" value="F:rRNA binding"/>
    <property type="evidence" value="ECO:0007669"/>
    <property type="project" value="UniProtKB-UniRule"/>
</dbReference>
<dbReference type="Pfam" id="PF00673">
    <property type="entry name" value="Ribosomal_L5_C"/>
    <property type="match status" value="1"/>
</dbReference>
<comment type="subcellular location">
    <subcellularLocation>
        <location evidence="2 9">Plastid</location>
        <location evidence="2 9">Chloroplast</location>
    </subcellularLocation>
</comment>
<evidence type="ECO:0000256" key="3">
    <source>
        <dbReference type="ARBA" id="ARBA00008553"/>
    </source>
</evidence>
<reference evidence="13" key="1">
    <citation type="submission" date="2018-07" db="EMBL/GenBank/DDBJ databases">
        <authorList>
            <person name="Quirk P.G."/>
            <person name="Krulwich T.A."/>
        </authorList>
    </citation>
    <scope>NUCLEOTIDE SEQUENCE</scope>
</reference>
<dbReference type="InterPro" id="IPR031309">
    <property type="entry name" value="Ribosomal_uL5_C"/>
</dbReference>
<feature type="domain" description="Large ribosomal subunit protein uL5 N-terminal" evidence="11">
    <location>
        <begin position="27"/>
        <end position="83"/>
    </location>
</feature>
<evidence type="ECO:0000256" key="8">
    <source>
        <dbReference type="ARBA" id="ARBA00035210"/>
    </source>
</evidence>
<comment type="function">
    <text evidence="1 9">Binds 5S rRNA, forms part of the central protuberance of the 50S subunit.</text>
</comment>
<dbReference type="GO" id="GO:0009507">
    <property type="term" value="C:chloroplast"/>
    <property type="evidence" value="ECO:0007669"/>
    <property type="project" value="UniProtKB-SubCell"/>
</dbReference>
<protein>
    <recommendedName>
        <fullName evidence="8 9">Large ribosomal subunit protein uL5c</fullName>
    </recommendedName>
</protein>
<evidence type="ECO:0000256" key="7">
    <source>
        <dbReference type="ARBA" id="ARBA00023274"/>
    </source>
</evidence>
<accession>A0A386AYM0</accession>
<dbReference type="InterPro" id="IPR020929">
    <property type="entry name" value="Ribosomal_uL5_CS"/>
</dbReference>
<dbReference type="Gene3D" id="3.30.1440.10">
    <property type="match status" value="1"/>
</dbReference>
<dbReference type="HAMAP" id="MF_01333_B">
    <property type="entry name" value="Ribosomal_uL5_B"/>
    <property type="match status" value="1"/>
</dbReference>
<evidence type="ECO:0000256" key="1">
    <source>
        <dbReference type="ARBA" id="ARBA00003898"/>
    </source>
</evidence>
<keyword evidence="5 13" id="KW-0150">Chloroplast</keyword>
<dbReference type="GO" id="GO:1990904">
    <property type="term" value="C:ribonucleoprotein complex"/>
    <property type="evidence" value="ECO:0007669"/>
    <property type="project" value="UniProtKB-KW"/>
</dbReference>
<dbReference type="Pfam" id="PF00281">
    <property type="entry name" value="Ribosomal_L5"/>
    <property type="match status" value="1"/>
</dbReference>
<gene>
    <name evidence="9 13" type="primary">rpl5</name>
</gene>
<organism evidence="13">
    <name type="scientific">Pseudoderbesia arbuscula</name>
    <dbReference type="NCBI Taxonomy" id="2320809"/>
    <lineage>
        <taxon>Eukaryota</taxon>
        <taxon>Viridiplantae</taxon>
        <taxon>Chlorophyta</taxon>
        <taxon>core chlorophytes</taxon>
        <taxon>Ulvophyceae</taxon>
        <taxon>TCBD clade</taxon>
        <taxon>Bryopsidales</taxon>
        <taxon>Bryopsidineae</taxon>
        <taxon>Bryopsidaceae</taxon>
        <taxon>Pseudoderbesia</taxon>
    </lineage>
</organism>
<dbReference type="NCBIfam" id="NF000585">
    <property type="entry name" value="PRK00010.1"/>
    <property type="match status" value="1"/>
</dbReference>
<dbReference type="PIRSF" id="PIRSF002161">
    <property type="entry name" value="Ribosomal_L5"/>
    <property type="match status" value="1"/>
</dbReference>
<dbReference type="FunFam" id="3.30.1440.10:FF:000001">
    <property type="entry name" value="50S ribosomal protein L5"/>
    <property type="match status" value="1"/>
</dbReference>
<dbReference type="InterPro" id="IPR031310">
    <property type="entry name" value="Ribosomal_uL5_N"/>
</dbReference>
<evidence type="ECO:0000256" key="9">
    <source>
        <dbReference type="HAMAP-Rule" id="MF_01333"/>
    </source>
</evidence>
<dbReference type="InterPro" id="IPR002132">
    <property type="entry name" value="Ribosomal_uL5"/>
</dbReference>
<evidence type="ECO:0000256" key="10">
    <source>
        <dbReference type="RuleBase" id="RU003930"/>
    </source>
</evidence>
<dbReference type="EMBL" id="MH591098">
    <property type="protein sequence ID" value="AYC64536.1"/>
    <property type="molecule type" value="Genomic_DNA"/>
</dbReference>
<keyword evidence="13" id="KW-0934">Plastid</keyword>
<keyword evidence="9" id="KW-0694">RNA-binding</keyword>
<dbReference type="GO" id="GO:0003735">
    <property type="term" value="F:structural constituent of ribosome"/>
    <property type="evidence" value="ECO:0007669"/>
    <property type="project" value="InterPro"/>
</dbReference>
<dbReference type="PANTHER" id="PTHR11994">
    <property type="entry name" value="60S RIBOSOMAL PROTEIN L11-RELATED"/>
    <property type="match status" value="1"/>
</dbReference>